<keyword evidence="2" id="KW-0732">Signal</keyword>
<dbReference type="AlphaFoldDB" id="A0A8B8A7D7"/>
<evidence type="ECO:0000313" key="4">
    <source>
        <dbReference type="RefSeq" id="XP_022286558.1"/>
    </source>
</evidence>
<dbReference type="Proteomes" id="UP000694844">
    <property type="component" value="Chromosome 6"/>
</dbReference>
<accession>A0A8B8A7D7</accession>
<evidence type="ECO:0000313" key="3">
    <source>
        <dbReference type="Proteomes" id="UP000694844"/>
    </source>
</evidence>
<dbReference type="GeneID" id="111099537"/>
<dbReference type="OrthoDB" id="6205623at2759"/>
<evidence type="ECO:0000256" key="2">
    <source>
        <dbReference type="SAM" id="SignalP"/>
    </source>
</evidence>
<feature type="signal peptide" evidence="2">
    <location>
        <begin position="1"/>
        <end position="24"/>
    </location>
</feature>
<feature type="transmembrane region" description="Helical" evidence="1">
    <location>
        <begin position="196"/>
        <end position="218"/>
    </location>
</feature>
<proteinExistence type="predicted"/>
<keyword evidence="1" id="KW-0472">Membrane</keyword>
<dbReference type="KEGG" id="cvn:111099537"/>
<name>A0A8B8A7D7_CRAVI</name>
<keyword evidence="3" id="KW-1185">Reference proteome</keyword>
<feature type="chain" id="PRO_5034717116" evidence="2">
    <location>
        <begin position="25"/>
        <end position="243"/>
    </location>
</feature>
<gene>
    <name evidence="4" type="primary">LOC111099537</name>
</gene>
<evidence type="ECO:0000256" key="1">
    <source>
        <dbReference type="SAM" id="Phobius"/>
    </source>
</evidence>
<reference evidence="4" key="1">
    <citation type="submission" date="2025-08" db="UniProtKB">
        <authorList>
            <consortium name="RefSeq"/>
        </authorList>
    </citation>
    <scope>IDENTIFICATION</scope>
    <source>
        <tissue evidence="4">Whole sample</tissue>
    </source>
</reference>
<keyword evidence="1" id="KW-1133">Transmembrane helix</keyword>
<dbReference type="RefSeq" id="XP_022286558.1">
    <property type="nucleotide sequence ID" value="XM_022430850.1"/>
</dbReference>
<protein>
    <submittedName>
        <fullName evidence="4">Uncharacterized protein LOC111099537 isoform X1</fullName>
    </submittedName>
</protein>
<sequence length="243" mass="27127">MMAFMNALLKGFMILNLARIFVNADECIVSKSTVKKVKSCPQTAEEWRNAADKKGCESHNHSFLYHCVMNTWRNETVEVCALAIRIVGNVCPEYNVGGCRIQRSLENCSECPVSYSSSRSYLYKGCYRDRVSYSLPSTTYRPSINVETREGNILQGNFSASKSIKESSATKLYTSVPGETLGVSLKTSQNQCIGNIMVVVICAIICIVLIISFMTYIYRKEKGTSICIQPSVRETSEETLIPN</sequence>
<keyword evidence="1" id="KW-0812">Transmembrane</keyword>
<organism evidence="3 4">
    <name type="scientific">Crassostrea virginica</name>
    <name type="common">Eastern oyster</name>
    <dbReference type="NCBI Taxonomy" id="6565"/>
    <lineage>
        <taxon>Eukaryota</taxon>
        <taxon>Metazoa</taxon>
        <taxon>Spiralia</taxon>
        <taxon>Lophotrochozoa</taxon>
        <taxon>Mollusca</taxon>
        <taxon>Bivalvia</taxon>
        <taxon>Autobranchia</taxon>
        <taxon>Pteriomorphia</taxon>
        <taxon>Ostreida</taxon>
        <taxon>Ostreoidea</taxon>
        <taxon>Ostreidae</taxon>
        <taxon>Crassostrea</taxon>
    </lineage>
</organism>